<sequence length="222" mass="24202">MFRKPGRDGELLVSGTQEGDLFLWYMESHLLKQKMQGHSGSVYAASFSPDGKKLVSCGEDGSFKVVDLSTGMLLYSKTLEEELSVSYTILISPPSGVPQNLGNLVNPSGNQMSLLGWLHFVARRKSRKFVCVGPDPCTAEDKDLCAFSAMMQLSSRSCLCTHYPIVYHVSRHLPLQQPVVVTNHTGTPQSPVLTVTASDDGSLVVTGGQDRRVIVWQPAISS</sequence>
<dbReference type="InterPro" id="IPR036322">
    <property type="entry name" value="WD40_repeat_dom_sf"/>
</dbReference>
<evidence type="ECO:0000256" key="3">
    <source>
        <dbReference type="PROSITE-ProRule" id="PRU00221"/>
    </source>
</evidence>
<dbReference type="InterPro" id="IPR015943">
    <property type="entry name" value="WD40/YVTN_repeat-like_dom_sf"/>
</dbReference>
<dbReference type="InterPro" id="IPR050349">
    <property type="entry name" value="WD_LIS1/nudF_dynein_reg"/>
</dbReference>
<gene>
    <name evidence="4" type="ORF">TTEB3V08_LOCUS8583</name>
</gene>
<dbReference type="PROSITE" id="PS50082">
    <property type="entry name" value="WD_REPEATS_2"/>
    <property type="match status" value="2"/>
</dbReference>
<reference evidence="4" key="1">
    <citation type="submission" date="2020-11" db="EMBL/GenBank/DDBJ databases">
        <authorList>
            <person name="Tran Van P."/>
        </authorList>
    </citation>
    <scope>NUCLEOTIDE SEQUENCE</scope>
</reference>
<dbReference type="PANTHER" id="PTHR44129">
    <property type="entry name" value="WD REPEAT-CONTAINING PROTEIN POP1"/>
    <property type="match status" value="1"/>
</dbReference>
<dbReference type="Gene3D" id="2.130.10.10">
    <property type="entry name" value="YVTN repeat-like/Quinoprotein amine dehydrogenase"/>
    <property type="match status" value="1"/>
</dbReference>
<protein>
    <submittedName>
        <fullName evidence="4">Uncharacterized protein</fullName>
    </submittedName>
</protein>
<evidence type="ECO:0000313" key="4">
    <source>
        <dbReference type="EMBL" id="CAD7460661.1"/>
    </source>
</evidence>
<dbReference type="Pfam" id="PF00400">
    <property type="entry name" value="WD40"/>
    <property type="match status" value="2"/>
</dbReference>
<organism evidence="4">
    <name type="scientific">Timema tahoe</name>
    <dbReference type="NCBI Taxonomy" id="61484"/>
    <lineage>
        <taxon>Eukaryota</taxon>
        <taxon>Metazoa</taxon>
        <taxon>Ecdysozoa</taxon>
        <taxon>Arthropoda</taxon>
        <taxon>Hexapoda</taxon>
        <taxon>Insecta</taxon>
        <taxon>Pterygota</taxon>
        <taxon>Neoptera</taxon>
        <taxon>Polyneoptera</taxon>
        <taxon>Phasmatodea</taxon>
        <taxon>Timematodea</taxon>
        <taxon>Timematoidea</taxon>
        <taxon>Timematidae</taxon>
        <taxon>Timema</taxon>
    </lineage>
</organism>
<dbReference type="SMART" id="SM00320">
    <property type="entry name" value="WD40"/>
    <property type="match status" value="2"/>
</dbReference>
<name>A0A7R9NY95_9NEOP</name>
<keyword evidence="1 3" id="KW-0853">WD repeat</keyword>
<proteinExistence type="predicted"/>
<dbReference type="EMBL" id="OE003907">
    <property type="protein sequence ID" value="CAD7460661.1"/>
    <property type="molecule type" value="Genomic_DNA"/>
</dbReference>
<dbReference type="SUPFAM" id="SSF50978">
    <property type="entry name" value="WD40 repeat-like"/>
    <property type="match status" value="1"/>
</dbReference>
<accession>A0A7R9NY95</accession>
<evidence type="ECO:0000256" key="1">
    <source>
        <dbReference type="ARBA" id="ARBA00022574"/>
    </source>
</evidence>
<dbReference type="PROSITE" id="PS50294">
    <property type="entry name" value="WD_REPEATS_REGION"/>
    <property type="match status" value="2"/>
</dbReference>
<dbReference type="AlphaFoldDB" id="A0A7R9NY95"/>
<feature type="repeat" description="WD" evidence="3">
    <location>
        <begin position="185"/>
        <end position="222"/>
    </location>
</feature>
<feature type="repeat" description="WD" evidence="3">
    <location>
        <begin position="35"/>
        <end position="76"/>
    </location>
</feature>
<evidence type="ECO:0000256" key="2">
    <source>
        <dbReference type="ARBA" id="ARBA00022737"/>
    </source>
</evidence>
<keyword evidence="2" id="KW-0677">Repeat</keyword>
<dbReference type="InterPro" id="IPR001680">
    <property type="entry name" value="WD40_rpt"/>
</dbReference>